<gene>
    <name evidence="3" type="ORF">ACFQ07_20890</name>
</gene>
<protein>
    <submittedName>
        <fullName evidence="3">DUF4245 family protein</fullName>
    </submittedName>
</protein>
<evidence type="ECO:0000256" key="1">
    <source>
        <dbReference type="SAM" id="MobiDB-lite"/>
    </source>
</evidence>
<feature type="transmembrane region" description="Helical" evidence="2">
    <location>
        <begin position="50"/>
        <end position="70"/>
    </location>
</feature>
<reference evidence="4" key="1">
    <citation type="journal article" date="2019" name="Int. J. Syst. Evol. Microbiol.">
        <title>The Global Catalogue of Microorganisms (GCM) 10K type strain sequencing project: providing services to taxonomists for standard genome sequencing and annotation.</title>
        <authorList>
            <consortium name="The Broad Institute Genomics Platform"/>
            <consortium name="The Broad Institute Genome Sequencing Center for Infectious Disease"/>
            <person name="Wu L."/>
            <person name="Ma J."/>
        </authorList>
    </citation>
    <scope>NUCLEOTIDE SEQUENCE [LARGE SCALE GENOMIC DNA]</scope>
    <source>
        <strain evidence="4">JCM 31696</strain>
    </source>
</reference>
<name>A0ABW3CJX9_9ACTN</name>
<dbReference type="Proteomes" id="UP001597083">
    <property type="component" value="Unassembled WGS sequence"/>
</dbReference>
<accession>A0ABW3CJX9</accession>
<sequence length="123" mass="13073">MTEKTSAPQETDPEASTQDARQSAPSRGTVQSPGPVQVSPGVYKRLTTGLGGFTIATLACLLLVGLIYLITPRSEEELLPTVDYSPQLWAIRADAPYTSYAPQGLSAGWRPTSSRLHGLNADG</sequence>
<keyword evidence="2" id="KW-0472">Membrane</keyword>
<comment type="caution">
    <text evidence="3">The sequence shown here is derived from an EMBL/GenBank/DDBJ whole genome shotgun (WGS) entry which is preliminary data.</text>
</comment>
<organism evidence="3 4">
    <name type="scientific">Actinomadura adrarensis</name>
    <dbReference type="NCBI Taxonomy" id="1819600"/>
    <lineage>
        <taxon>Bacteria</taxon>
        <taxon>Bacillati</taxon>
        <taxon>Actinomycetota</taxon>
        <taxon>Actinomycetes</taxon>
        <taxon>Streptosporangiales</taxon>
        <taxon>Thermomonosporaceae</taxon>
        <taxon>Actinomadura</taxon>
    </lineage>
</organism>
<proteinExistence type="predicted"/>
<feature type="non-terminal residue" evidence="3">
    <location>
        <position position="123"/>
    </location>
</feature>
<evidence type="ECO:0000313" key="3">
    <source>
        <dbReference type="EMBL" id="MFD0854708.1"/>
    </source>
</evidence>
<dbReference type="Pfam" id="PF14030">
    <property type="entry name" value="DUF4245"/>
    <property type="match status" value="1"/>
</dbReference>
<dbReference type="EMBL" id="JBHTIR010003124">
    <property type="protein sequence ID" value="MFD0854708.1"/>
    <property type="molecule type" value="Genomic_DNA"/>
</dbReference>
<dbReference type="InterPro" id="IPR025339">
    <property type="entry name" value="DUF4245"/>
</dbReference>
<feature type="compositionally biased region" description="Polar residues" evidence="1">
    <location>
        <begin position="1"/>
        <end position="34"/>
    </location>
</feature>
<evidence type="ECO:0000256" key="2">
    <source>
        <dbReference type="SAM" id="Phobius"/>
    </source>
</evidence>
<keyword evidence="2" id="KW-0812">Transmembrane</keyword>
<feature type="region of interest" description="Disordered" evidence="1">
    <location>
        <begin position="1"/>
        <end position="41"/>
    </location>
</feature>
<keyword evidence="4" id="KW-1185">Reference proteome</keyword>
<evidence type="ECO:0000313" key="4">
    <source>
        <dbReference type="Proteomes" id="UP001597083"/>
    </source>
</evidence>
<keyword evidence="2" id="KW-1133">Transmembrane helix</keyword>